<dbReference type="InterPro" id="IPR009091">
    <property type="entry name" value="RCC1/BLIP-II"/>
</dbReference>
<name>A0ABN2K8U2_9MICO</name>
<comment type="caution">
    <text evidence="1">The sequence shown here is derived from an EMBL/GenBank/DDBJ whole genome shotgun (WGS) entry which is preliminary data.</text>
</comment>
<reference evidence="1 2" key="1">
    <citation type="journal article" date="2019" name="Int. J. Syst. Evol. Microbiol.">
        <title>The Global Catalogue of Microorganisms (GCM) 10K type strain sequencing project: providing services to taxonomists for standard genome sequencing and annotation.</title>
        <authorList>
            <consortium name="The Broad Institute Genomics Platform"/>
            <consortium name="The Broad Institute Genome Sequencing Center for Infectious Disease"/>
            <person name="Wu L."/>
            <person name="Ma J."/>
        </authorList>
    </citation>
    <scope>NUCLEOTIDE SEQUENCE [LARGE SCALE GENOMIC DNA]</scope>
    <source>
        <strain evidence="1 2">JCM 15591</strain>
    </source>
</reference>
<dbReference type="Gene3D" id="2.130.10.30">
    <property type="entry name" value="Regulator of chromosome condensation 1/beta-lactamase-inhibitor protein II"/>
    <property type="match status" value="1"/>
</dbReference>
<evidence type="ECO:0000313" key="2">
    <source>
        <dbReference type="Proteomes" id="UP001501475"/>
    </source>
</evidence>
<organism evidence="1 2">
    <name type="scientific">Nostocoides vanveenii</name>
    <dbReference type="NCBI Taxonomy" id="330835"/>
    <lineage>
        <taxon>Bacteria</taxon>
        <taxon>Bacillati</taxon>
        <taxon>Actinomycetota</taxon>
        <taxon>Actinomycetes</taxon>
        <taxon>Micrococcales</taxon>
        <taxon>Intrasporangiaceae</taxon>
        <taxon>Nostocoides</taxon>
    </lineage>
</organism>
<keyword evidence="2" id="KW-1185">Reference proteome</keyword>
<proteinExistence type="predicted"/>
<dbReference type="Proteomes" id="UP001501475">
    <property type="component" value="Unassembled WGS sequence"/>
</dbReference>
<dbReference type="InterPro" id="IPR000408">
    <property type="entry name" value="Reg_chr_condens"/>
</dbReference>
<protein>
    <submittedName>
        <fullName evidence="1">Uncharacterized protein</fullName>
    </submittedName>
</protein>
<evidence type="ECO:0000313" key="1">
    <source>
        <dbReference type="EMBL" id="GAA1750503.1"/>
    </source>
</evidence>
<gene>
    <name evidence="1" type="ORF">GCM10009810_08630</name>
</gene>
<dbReference type="EMBL" id="BAAAPN010000021">
    <property type="protein sequence ID" value="GAA1750503.1"/>
    <property type="molecule type" value="Genomic_DNA"/>
</dbReference>
<accession>A0ABN2K8U2</accession>
<dbReference type="PROSITE" id="PS50012">
    <property type="entry name" value="RCC1_3"/>
    <property type="match status" value="2"/>
</dbReference>
<dbReference type="SUPFAM" id="SSF50985">
    <property type="entry name" value="RCC1/BLIP-II"/>
    <property type="match status" value="1"/>
</dbReference>
<dbReference type="RefSeq" id="WP_344062619.1">
    <property type="nucleotide sequence ID" value="NZ_BAAAPN010000021.1"/>
</dbReference>
<sequence>MPVPVSSLGRCVRSVSADGVSATVCVITTAGAAKCWGHNYAGNVGNGSMSYAVPTPAQVVGLTSDISSIAVGEGTTCAVRRGALLCWGDGDKGSRASGDQRDSLTPAPAKVLTSGVTQLAMGGMGGCAV</sequence>